<protein>
    <submittedName>
        <fullName evidence="2">Uncharacterized protein</fullName>
    </submittedName>
</protein>
<feature type="region of interest" description="Disordered" evidence="1">
    <location>
        <begin position="118"/>
        <end position="149"/>
    </location>
</feature>
<name>I4EWF6_MODI5</name>
<evidence type="ECO:0000313" key="3">
    <source>
        <dbReference type="Proteomes" id="UP000006461"/>
    </source>
</evidence>
<reference evidence="2 3" key="1">
    <citation type="journal article" date="2012" name="J. Bacteriol.">
        <title>Genome Sequence of Radiation-Resistant Modestobacter marinus Strain BC501, a Representative Actinobacterium That Thrives on Calcareous Stone Surfaces.</title>
        <authorList>
            <person name="Normand P."/>
            <person name="Gury J."/>
            <person name="Pujic P."/>
            <person name="Chouaia B."/>
            <person name="Crotti E."/>
            <person name="Brusetti L."/>
            <person name="Daffonchio D."/>
            <person name="Vacherie B."/>
            <person name="Barbe V."/>
            <person name="Medigue C."/>
            <person name="Calteau A."/>
            <person name="Ghodhbane-Gtari F."/>
            <person name="Essoussi I."/>
            <person name="Nouioui I."/>
            <person name="Abbassi-Ghozzi I."/>
            <person name="Gtari M."/>
        </authorList>
    </citation>
    <scope>NUCLEOTIDE SEQUENCE [LARGE SCALE GENOMIC DNA]</scope>
    <source>
        <strain evidence="3">BC 501</strain>
    </source>
</reference>
<feature type="compositionally biased region" description="Basic and acidic residues" evidence="1">
    <location>
        <begin position="136"/>
        <end position="149"/>
    </location>
</feature>
<sequence>MWTLLWVVVCFVVLSVGVAVLARSTTSRWERERVRRRRPPPPPAEPVPSGVAARLGRVVATARPTAARVEGLRRAAGHGLASVRRRGGRAVPRVTAVLRRVHLEHRHPAQLAARVVHRRGHRGPVPEPPVGGQGEHAVEQERGRRGVEP</sequence>
<proteinExistence type="predicted"/>
<feature type="region of interest" description="Disordered" evidence="1">
    <location>
        <begin position="29"/>
        <end position="52"/>
    </location>
</feature>
<dbReference type="EMBL" id="FO203431">
    <property type="protein sequence ID" value="CCH87719.1"/>
    <property type="molecule type" value="Genomic_DNA"/>
</dbReference>
<organism evidence="2 3">
    <name type="scientific">Modestobacter italicus (strain DSM 44449 / CECT 9708 / BC 501)</name>
    <dbReference type="NCBI Taxonomy" id="2732864"/>
    <lineage>
        <taxon>Bacteria</taxon>
        <taxon>Bacillati</taxon>
        <taxon>Actinomycetota</taxon>
        <taxon>Actinomycetes</taxon>
        <taxon>Geodermatophilales</taxon>
        <taxon>Geodermatophilaceae</taxon>
        <taxon>Modestobacter</taxon>
    </lineage>
</organism>
<gene>
    <name evidence="2" type="ordered locus">MODMU_2287</name>
</gene>
<keyword evidence="3" id="KW-1185">Reference proteome</keyword>
<dbReference type="PATRIC" id="fig|477641.3.peg.2176"/>
<dbReference type="AlphaFoldDB" id="I4EWF6"/>
<evidence type="ECO:0000313" key="2">
    <source>
        <dbReference type="EMBL" id="CCH87719.1"/>
    </source>
</evidence>
<dbReference type="Proteomes" id="UP000006461">
    <property type="component" value="Chromosome"/>
</dbReference>
<evidence type="ECO:0000256" key="1">
    <source>
        <dbReference type="SAM" id="MobiDB-lite"/>
    </source>
</evidence>
<dbReference type="KEGG" id="mmar:MODMU_2287"/>
<accession>I4EWF6</accession>
<dbReference type="HOGENOM" id="CLU_1747567_0_0_11"/>